<organism evidence="1">
    <name type="scientific">Dendroctonus ponderosae</name>
    <name type="common">Mountain pine beetle</name>
    <dbReference type="NCBI Taxonomy" id="77166"/>
    <lineage>
        <taxon>Eukaryota</taxon>
        <taxon>Metazoa</taxon>
        <taxon>Ecdysozoa</taxon>
        <taxon>Arthropoda</taxon>
        <taxon>Hexapoda</taxon>
        <taxon>Insecta</taxon>
        <taxon>Pterygota</taxon>
        <taxon>Neoptera</taxon>
        <taxon>Endopterygota</taxon>
        <taxon>Coleoptera</taxon>
        <taxon>Polyphaga</taxon>
        <taxon>Cucujiformia</taxon>
        <taxon>Curculionidae</taxon>
        <taxon>Scolytinae</taxon>
        <taxon>Dendroctonus</taxon>
    </lineage>
</organism>
<gene>
    <name evidence="2" type="ORF">D910_06561</name>
    <name evidence="1" type="ORF">YQE_12133</name>
</gene>
<reference evidence="1 3" key="1">
    <citation type="journal article" date="2013" name="Genome Biol.">
        <title>Draft genome of the mountain pine beetle, Dendroctonus ponderosae Hopkins, a major forest pest.</title>
        <authorList>
            <person name="Keeling C.I."/>
            <person name="Yuen M.M."/>
            <person name="Liao N.Y."/>
            <person name="Docking T.R."/>
            <person name="Chan S.K."/>
            <person name="Taylor G.A."/>
            <person name="Palmquist D.L."/>
            <person name="Jackman S.D."/>
            <person name="Nguyen A."/>
            <person name="Li M."/>
            <person name="Henderson H."/>
            <person name="Janes J.K."/>
            <person name="Zhao Y."/>
            <person name="Pandoh P."/>
            <person name="Moore R."/>
            <person name="Sperling F.A."/>
            <person name="Huber D.P."/>
            <person name="Birol I."/>
            <person name="Jones S.J."/>
            <person name="Bohlmann J."/>
        </authorList>
    </citation>
    <scope>NUCLEOTIDE SEQUENCE</scope>
</reference>
<accession>N6SU34</accession>
<evidence type="ECO:0000313" key="3">
    <source>
        <dbReference type="Proteomes" id="UP000030742"/>
    </source>
</evidence>
<dbReference type="OrthoDB" id="24581at2759"/>
<dbReference type="EMBL" id="KB741277">
    <property type="protein sequence ID" value="ENN71204.1"/>
    <property type="molecule type" value="Genomic_DNA"/>
</dbReference>
<protein>
    <submittedName>
        <fullName evidence="1">Uncharacterized protein</fullName>
    </submittedName>
</protein>
<dbReference type="Proteomes" id="UP000030742">
    <property type="component" value="Unassembled WGS sequence"/>
</dbReference>
<evidence type="ECO:0000313" key="2">
    <source>
        <dbReference type="EMBL" id="ERL89187.1"/>
    </source>
</evidence>
<dbReference type="EMBL" id="KB632155">
    <property type="protein sequence ID" value="ERL89187.1"/>
    <property type="molecule type" value="Genomic_DNA"/>
</dbReference>
<dbReference type="AlphaFoldDB" id="N6SU34"/>
<dbReference type="HOGENOM" id="CLU_2724822_0_0_1"/>
<feature type="non-terminal residue" evidence="1">
    <location>
        <position position="1"/>
    </location>
</feature>
<name>N6SU34_DENPD</name>
<evidence type="ECO:0000313" key="1">
    <source>
        <dbReference type="EMBL" id="ENN71204.1"/>
    </source>
</evidence>
<proteinExistence type="predicted"/>
<sequence length="72" mass="8403">MNALWVGSDVDLPTLHKCRLAEKLEFRLTCLVNNKARSEHSMKTYDEVFDRLDYDSSPKQTRSGTWPTEENQ</sequence>